<feature type="compositionally biased region" description="Polar residues" evidence="1">
    <location>
        <begin position="1235"/>
        <end position="1251"/>
    </location>
</feature>
<feature type="compositionally biased region" description="Basic and acidic residues" evidence="1">
    <location>
        <begin position="394"/>
        <end position="412"/>
    </location>
</feature>
<feature type="compositionally biased region" description="Polar residues" evidence="1">
    <location>
        <begin position="413"/>
        <end position="424"/>
    </location>
</feature>
<feature type="region of interest" description="Disordered" evidence="1">
    <location>
        <begin position="530"/>
        <end position="802"/>
    </location>
</feature>
<feature type="compositionally biased region" description="Polar residues" evidence="1">
    <location>
        <begin position="730"/>
        <end position="745"/>
    </location>
</feature>
<feature type="compositionally biased region" description="Polar residues" evidence="1">
    <location>
        <begin position="752"/>
        <end position="774"/>
    </location>
</feature>
<feature type="compositionally biased region" description="Low complexity" evidence="1">
    <location>
        <begin position="642"/>
        <end position="662"/>
    </location>
</feature>
<name>A0ABY2H5C2_9HYPO</name>
<feature type="compositionally biased region" description="Basic and acidic residues" evidence="1">
    <location>
        <begin position="425"/>
        <end position="437"/>
    </location>
</feature>
<feature type="region of interest" description="Disordered" evidence="1">
    <location>
        <begin position="986"/>
        <end position="1019"/>
    </location>
</feature>
<feature type="compositionally biased region" description="Polar residues" evidence="1">
    <location>
        <begin position="87"/>
        <end position="108"/>
    </location>
</feature>
<feature type="compositionally biased region" description="Polar residues" evidence="1">
    <location>
        <begin position="782"/>
        <end position="792"/>
    </location>
</feature>
<dbReference type="EMBL" id="PPTA01000005">
    <property type="protein sequence ID" value="TFB03276.1"/>
    <property type="molecule type" value="Genomic_DNA"/>
</dbReference>
<feature type="compositionally biased region" description="Basic and acidic residues" evidence="1">
    <location>
        <begin position="109"/>
        <end position="120"/>
    </location>
</feature>
<dbReference type="GeneID" id="300575933"/>
<evidence type="ECO:0000313" key="3">
    <source>
        <dbReference type="Proteomes" id="UP001642720"/>
    </source>
</evidence>
<feature type="compositionally biased region" description="Basic residues" evidence="1">
    <location>
        <begin position="1172"/>
        <end position="1184"/>
    </location>
</feature>
<sequence length="1251" mass="132269">MATEPSTDNSADVFASNEPQSDAAVVASAQPCFSAPSSHGCNGALCAMSCANLMLLDPQASDSRHGELEPPAVNGGSPLPEDIANKRITNVEDQINSADVSVSGGSDTEASRAKDGEKGISRTGSSAKKPTTFKAVSVNKTFLASKANPSVSSKTSDKPAAGSSTPPTGSATLSISRPRLVAKSGSGTGTSSPRFSSLANGGKPAAAPDPNAVWNKNRPTPAPEPKKFTDEELKKYGIHMASRLNEEDTQGQNKWADIDDDDDDWAPEAITWGDGTKTTLPHPDEAARAAERASESAKEASPEKPSSPAPPAATSTPVPKSGGLPSGKGLVLKSAAQEKPVLVAKPPAPPAPAKSPWATLPPVKKASPGSIESAYPPRGSLRDSSFSNNMNPPPHREMGADDYSRSTWRDRSSYGNKELFNSRSGRYEPVPDRRPSMRSDSQTRYPALLQRGPPPDHPAEPSAAFQTSRTAPDAPFGRRRGSSNVSGGSGSYLQRLSKGHDGSVPPGPEFLSIRRGSMAGSVLESPVSPVAVSVMSQGQSRHQPLHDPTSRPSPGTSFAAPHQGNSHPEHQAPPPSHKLEDDIEFQKKLMREGIEQARKRRQEQEAREEAARRERIQKKLEAMGPPPQKKTEAKEAPKEQAAKPTPSQQAASSDQTSAPPTAKADHPHQTDPGRNDAASVPHIEKPGFGHRDAPSTNMVPPAGPTSRRLSHSQDAEPTSVWGGRPDRFSSWATGTPRNVWSSPDNDNGLGNGTFNPQLSRVSGATAQPASTSNAPAPIAPPTSVQSSHSRNQVPAPIGSRATRYGNMGAELATKWVTAVAENDKRIHAEKLAERTGRERQLAERGISVEDAQPTIKDTWRPVHIPGDGTRRAVSSSEAQLKNTEDSIMGGQSGVLGNGAGSSVLSPNGPTATPQSRPSRFFPTRDVRAEVGIIEPLRPSTPSPPPPTMEGHPVYEGDHTRPHVSLPKPQPVVKLPPAMVAAQALQAKASNPWTNRAPSREISRAPIPHGYPARRVSEASQGNWQDKINNLLNGGKASPPKHMGIDPASRHALDHTSHQQPTTVSLPAVTVQHATETPQTLTSKPMAEECFEEQEMGSLPRIRLPHNAPEAAWQPAASIKPMPKRFFVQPSVAEPYYFPAEVAGGGNAVRILFPGMSEPRTATIPFSAARGGRGSHRPSSRHRGGGHGSRGGGGGNSNGGGSGNGKKEFSNSYGDAANPSSGSRGSRGGYRSRGSDNWNRFSQPREQGSSSN</sequence>
<feature type="compositionally biased region" description="Polar residues" evidence="1">
    <location>
        <begin position="872"/>
        <end position="881"/>
    </location>
</feature>
<feature type="compositionally biased region" description="Basic and acidic residues" evidence="1">
    <location>
        <begin position="629"/>
        <end position="641"/>
    </location>
</feature>
<feature type="compositionally biased region" description="Basic and acidic residues" evidence="1">
    <location>
        <begin position="682"/>
        <end position="693"/>
    </location>
</feature>
<dbReference type="RefSeq" id="XP_073559477.1">
    <property type="nucleotide sequence ID" value="XM_073701483.1"/>
</dbReference>
<evidence type="ECO:0000256" key="1">
    <source>
        <dbReference type="SAM" id="MobiDB-lite"/>
    </source>
</evidence>
<feature type="compositionally biased region" description="Polar residues" evidence="1">
    <location>
        <begin position="138"/>
        <end position="154"/>
    </location>
</feature>
<feature type="compositionally biased region" description="Basic and acidic residues" evidence="1">
    <location>
        <begin position="224"/>
        <end position="235"/>
    </location>
</feature>
<feature type="compositionally biased region" description="Gly residues" evidence="1">
    <location>
        <begin position="1185"/>
        <end position="1203"/>
    </location>
</feature>
<accession>A0ABY2H5C2</accession>
<feature type="compositionally biased region" description="Gly residues" evidence="1">
    <location>
        <begin position="890"/>
        <end position="899"/>
    </location>
</feature>
<feature type="region of interest" description="Disordered" evidence="1">
    <location>
        <begin position="61"/>
        <end position="513"/>
    </location>
</feature>
<feature type="compositionally biased region" description="Basic and acidic residues" evidence="1">
    <location>
        <begin position="663"/>
        <end position="674"/>
    </location>
</feature>
<feature type="compositionally biased region" description="Basic and acidic residues" evidence="1">
    <location>
        <begin position="577"/>
        <end position="621"/>
    </location>
</feature>
<reference evidence="2 3" key="1">
    <citation type="submission" date="2018-01" db="EMBL/GenBank/DDBJ databases">
        <title>Genome characterization of the sugarcane-associated fungus Trichoderma ghanense CCMA-1212 and their application in lignocelulose bioconversion.</title>
        <authorList>
            <person name="Steindorff A.S."/>
            <person name="Mendes T.D."/>
            <person name="Vilela E.S.D."/>
            <person name="Rodrigues D.S."/>
            <person name="Formighieri E.F."/>
            <person name="Melo I.S."/>
            <person name="Favaro L.C.L."/>
        </authorList>
    </citation>
    <scope>NUCLEOTIDE SEQUENCE [LARGE SCALE GENOMIC DNA]</scope>
    <source>
        <strain evidence="2 3">CCMA-1212</strain>
    </source>
</reference>
<feature type="compositionally biased region" description="Polar residues" evidence="1">
    <location>
        <begin position="162"/>
        <end position="175"/>
    </location>
</feature>
<protein>
    <submittedName>
        <fullName evidence="2">Uncharacterized protein</fullName>
    </submittedName>
</protein>
<gene>
    <name evidence="2" type="ORF">CCMA1212_004167</name>
</gene>
<feature type="region of interest" description="Disordered" evidence="1">
    <location>
        <begin position="858"/>
        <end position="919"/>
    </location>
</feature>
<keyword evidence="3" id="KW-1185">Reference proteome</keyword>
<feature type="compositionally biased region" description="Basic and acidic residues" evidence="1">
    <location>
        <begin position="282"/>
        <end position="302"/>
    </location>
</feature>
<dbReference type="Proteomes" id="UP001642720">
    <property type="component" value="Unassembled WGS sequence"/>
</dbReference>
<evidence type="ECO:0000313" key="2">
    <source>
        <dbReference type="EMBL" id="TFB03276.1"/>
    </source>
</evidence>
<organism evidence="2 3">
    <name type="scientific">Trichoderma ghanense</name>
    <dbReference type="NCBI Taxonomy" id="65468"/>
    <lineage>
        <taxon>Eukaryota</taxon>
        <taxon>Fungi</taxon>
        <taxon>Dikarya</taxon>
        <taxon>Ascomycota</taxon>
        <taxon>Pezizomycotina</taxon>
        <taxon>Sordariomycetes</taxon>
        <taxon>Hypocreomycetidae</taxon>
        <taxon>Hypocreales</taxon>
        <taxon>Hypocreaceae</taxon>
        <taxon>Trichoderma</taxon>
    </lineage>
</organism>
<proteinExistence type="predicted"/>
<feature type="compositionally biased region" description="Polar residues" evidence="1">
    <location>
        <begin position="900"/>
        <end position="917"/>
    </location>
</feature>
<feature type="region of interest" description="Disordered" evidence="1">
    <location>
        <begin position="1164"/>
        <end position="1251"/>
    </location>
</feature>
<comment type="caution">
    <text evidence="2">The sequence shown here is derived from an EMBL/GenBank/DDBJ whole genome shotgun (WGS) entry which is preliminary data.</text>
</comment>
<feature type="compositionally biased region" description="Polar residues" evidence="1">
    <location>
        <begin position="189"/>
        <end position="199"/>
    </location>
</feature>